<dbReference type="GO" id="GO:0016616">
    <property type="term" value="F:oxidoreductase activity, acting on the CH-OH group of donors, NAD or NADP as acceptor"/>
    <property type="evidence" value="ECO:0007669"/>
    <property type="project" value="InterPro"/>
</dbReference>
<dbReference type="SMART" id="SM00919">
    <property type="entry name" value="Malic_M"/>
    <property type="match status" value="1"/>
</dbReference>
<dbReference type="SUPFAM" id="SSF53223">
    <property type="entry name" value="Aminoacid dehydrogenase-like, N-terminal domain"/>
    <property type="match status" value="1"/>
</dbReference>
<proteinExistence type="inferred from homology"/>
<dbReference type="InterPro" id="IPR001891">
    <property type="entry name" value="Malic_OxRdtase"/>
</dbReference>
<dbReference type="PRINTS" id="PR00072">
    <property type="entry name" value="MALOXRDTASE"/>
</dbReference>
<dbReference type="GO" id="GO:0046872">
    <property type="term" value="F:metal ion binding"/>
    <property type="evidence" value="ECO:0007669"/>
    <property type="project" value="UniProtKB-KW"/>
</dbReference>
<dbReference type="PANTHER" id="PTHR23406:SF34">
    <property type="entry name" value="NAD-DEPENDENT MALIC ENZYME, MITOCHONDRIAL"/>
    <property type="match status" value="1"/>
</dbReference>
<evidence type="ECO:0000313" key="10">
    <source>
        <dbReference type="Proteomes" id="UP000182379"/>
    </source>
</evidence>
<dbReference type="GO" id="GO:0004470">
    <property type="term" value="F:malic enzyme activity"/>
    <property type="evidence" value="ECO:0007669"/>
    <property type="project" value="InterPro"/>
</dbReference>
<sequence>MTISKRGYDLLNDPFLNKGTAFTREERKKYGLIGILPPQVETIELQDQQAFENFCERPNKAVQRHYLMKLFSRNRTLFFHLFSHHLEKLMPVLYAPGVAESVKQYSELFTTPQNAVYLSIDNMDDIEESLKNGASGRDIQLIVVTDGESILGIGDWGTNGVSISTGKILVYTAAAGIDPAKVLPVVLDAGTNRQSLIDDPLYLGLHHERISDGRYDAFVDAFLQTAEKLFPHLYVHFEDFGRENAARLLERYEDRYAVYNDDIEGTGAVTLAAILGGLKASGEKLTDQTLLCFGAGTSGMGIVRQVFEEMKLQGLSDEEARSRFYLVDQQGLLFEDTEGMTPQQKPYARKRSEFPAGASLDNLEDVVKAIHPTILVGASTAAGAFTREIVQEMAAHTPRPIIFPLSNPADLAEASADDLLHWTDGKALVATGTASRKVVYHGTIFEIGQANNSLVFPGMGLAVAACRARKVSPGMLAAAAHALADLVDMEKPGASVLPPVREMGDFTKILAEKVVRQAVQEGLNGIPVENPKEAIEAIQWKAEYKEL</sequence>
<gene>
    <name evidence="9" type="ORF">SAMN05216495_10787</name>
</gene>
<feature type="domain" description="Malic enzyme NAD-binding" evidence="7">
    <location>
        <begin position="263"/>
        <end position="519"/>
    </location>
</feature>
<dbReference type="Proteomes" id="UP000182379">
    <property type="component" value="Unassembled WGS sequence"/>
</dbReference>
<dbReference type="InterPro" id="IPR037062">
    <property type="entry name" value="Malic_N_dom_sf"/>
</dbReference>
<dbReference type="GO" id="GO:0006108">
    <property type="term" value="P:malate metabolic process"/>
    <property type="evidence" value="ECO:0007669"/>
    <property type="project" value="TreeGrafter"/>
</dbReference>
<feature type="binding site" evidence="4">
    <location>
        <position position="407"/>
    </location>
    <ligand>
        <name>(S)-malate</name>
        <dbReference type="ChEBI" id="CHEBI:15589"/>
    </ligand>
</feature>
<evidence type="ECO:0000259" key="7">
    <source>
        <dbReference type="SMART" id="SM00919"/>
    </source>
</evidence>
<feature type="binding site" evidence="5">
    <location>
        <position position="239"/>
    </location>
    <ligand>
        <name>a divalent metal cation</name>
        <dbReference type="ChEBI" id="CHEBI:60240"/>
    </ligand>
</feature>
<dbReference type="Gene3D" id="3.40.50.720">
    <property type="entry name" value="NAD(P)-binding Rossmann-like Domain"/>
    <property type="match status" value="1"/>
</dbReference>
<dbReference type="InterPro" id="IPR012302">
    <property type="entry name" value="Malic_NAD-bd"/>
</dbReference>
<accession>A0A1H2X1D3</accession>
<dbReference type="AlphaFoldDB" id="A0A1H2X1D3"/>
<comment type="cofactor">
    <cofactor evidence="5">
        <name>Mg(2+)</name>
        <dbReference type="ChEBI" id="CHEBI:18420"/>
    </cofactor>
    <cofactor evidence="5">
        <name>Mn(2+)</name>
        <dbReference type="ChEBI" id="CHEBI:29035"/>
    </cofactor>
    <text evidence="5">Divalent metal cations. Prefers magnesium or manganese.</text>
</comment>
<dbReference type="Pfam" id="PF03949">
    <property type="entry name" value="Malic_M"/>
    <property type="match status" value="1"/>
</dbReference>
<dbReference type="NCBIfam" id="NF010052">
    <property type="entry name" value="PRK13529.1"/>
    <property type="match status" value="1"/>
</dbReference>
<feature type="binding site" evidence="5">
    <location>
        <position position="238"/>
    </location>
    <ligand>
        <name>a divalent metal cation</name>
        <dbReference type="ChEBI" id="CHEBI:60240"/>
    </ligand>
</feature>
<dbReference type="RefSeq" id="WP_074705858.1">
    <property type="nucleotide sequence ID" value="NZ_FNOP01000007.1"/>
</dbReference>
<feature type="binding site" evidence="5">
    <location>
        <position position="262"/>
    </location>
    <ligand>
        <name>a divalent metal cation</name>
        <dbReference type="ChEBI" id="CHEBI:60240"/>
    </ligand>
</feature>
<comment type="caution">
    <text evidence="9">The sequence shown here is derived from an EMBL/GenBank/DDBJ whole genome shotgun (WGS) entry which is preliminary data.</text>
</comment>
<name>A0A1H2X1D3_ACIFE</name>
<dbReference type="Gene3D" id="3.40.50.10380">
    <property type="entry name" value="Malic enzyme, N-terminal domain"/>
    <property type="match status" value="1"/>
</dbReference>
<evidence type="ECO:0000256" key="3">
    <source>
        <dbReference type="PIRSR" id="PIRSR000106-1"/>
    </source>
</evidence>
<keyword evidence="2" id="KW-0520">NAD</keyword>
<comment type="similarity">
    <text evidence="1 6">Belongs to the malic enzymes family.</text>
</comment>
<evidence type="ECO:0000259" key="8">
    <source>
        <dbReference type="SMART" id="SM01274"/>
    </source>
</evidence>
<dbReference type="InterPro" id="IPR036291">
    <property type="entry name" value="NAD(P)-bd_dom_sf"/>
</dbReference>
<dbReference type="PANTHER" id="PTHR23406">
    <property type="entry name" value="MALIC ENZYME-RELATED"/>
    <property type="match status" value="1"/>
</dbReference>
<evidence type="ECO:0000313" key="9">
    <source>
        <dbReference type="EMBL" id="SDW86601.1"/>
    </source>
</evidence>
<dbReference type="SMART" id="SM01274">
    <property type="entry name" value="malic"/>
    <property type="match status" value="1"/>
</dbReference>
<evidence type="ECO:0000256" key="6">
    <source>
        <dbReference type="RuleBase" id="RU003427"/>
    </source>
</evidence>
<feature type="active site" description="Proton acceptor" evidence="3">
    <location>
        <position position="167"/>
    </location>
</feature>
<feature type="domain" description="Malic enzyme N-terminal" evidence="8">
    <location>
        <begin position="71"/>
        <end position="253"/>
    </location>
</feature>
<dbReference type="InterPro" id="IPR046346">
    <property type="entry name" value="Aminoacid_DH-like_N_sf"/>
</dbReference>
<feature type="active site" description="Proton donor" evidence="3">
    <location>
        <position position="94"/>
    </location>
</feature>
<dbReference type="PIRSF" id="PIRSF000106">
    <property type="entry name" value="ME"/>
    <property type="match status" value="1"/>
</dbReference>
<dbReference type="Pfam" id="PF00390">
    <property type="entry name" value="malic"/>
    <property type="match status" value="1"/>
</dbReference>
<protein>
    <submittedName>
        <fullName evidence="9">Malate dehydrogenase (Oxaloacetate-decarboxylating)</fullName>
    </submittedName>
</protein>
<dbReference type="GO" id="GO:0051287">
    <property type="term" value="F:NAD binding"/>
    <property type="evidence" value="ECO:0007669"/>
    <property type="project" value="InterPro"/>
</dbReference>
<dbReference type="EMBL" id="FNOP01000007">
    <property type="protein sequence ID" value="SDW86601.1"/>
    <property type="molecule type" value="Genomic_DNA"/>
</dbReference>
<dbReference type="InterPro" id="IPR012301">
    <property type="entry name" value="Malic_N_dom"/>
</dbReference>
<organism evidence="9 10">
    <name type="scientific">Acidaminococcus fermentans</name>
    <dbReference type="NCBI Taxonomy" id="905"/>
    <lineage>
        <taxon>Bacteria</taxon>
        <taxon>Bacillati</taxon>
        <taxon>Bacillota</taxon>
        <taxon>Negativicutes</taxon>
        <taxon>Acidaminococcales</taxon>
        <taxon>Acidaminococcaceae</taxon>
        <taxon>Acidaminococcus</taxon>
    </lineage>
</organism>
<evidence type="ECO:0000256" key="4">
    <source>
        <dbReference type="PIRSR" id="PIRSR000106-2"/>
    </source>
</evidence>
<evidence type="ECO:0000256" key="5">
    <source>
        <dbReference type="PIRSR" id="PIRSR000106-3"/>
    </source>
</evidence>
<reference evidence="9 10" key="1">
    <citation type="submission" date="2016-10" db="EMBL/GenBank/DDBJ databases">
        <authorList>
            <person name="Varghese N."/>
            <person name="Submissions S."/>
        </authorList>
    </citation>
    <scope>NUCLEOTIDE SEQUENCE [LARGE SCALE GENOMIC DNA]</scope>
    <source>
        <strain evidence="9 10">WCC6</strain>
    </source>
</reference>
<dbReference type="SUPFAM" id="SSF51735">
    <property type="entry name" value="NAD(P)-binding Rossmann-fold domains"/>
    <property type="match status" value="1"/>
</dbReference>
<dbReference type="GO" id="GO:0005829">
    <property type="term" value="C:cytosol"/>
    <property type="evidence" value="ECO:0007669"/>
    <property type="project" value="TreeGrafter"/>
</dbReference>
<evidence type="ECO:0000256" key="1">
    <source>
        <dbReference type="ARBA" id="ARBA00008785"/>
    </source>
</evidence>
<evidence type="ECO:0000256" key="2">
    <source>
        <dbReference type="ARBA" id="ARBA00023027"/>
    </source>
</evidence>
<keyword evidence="5 6" id="KW-0479">Metal-binding</keyword>
<feature type="binding site" evidence="4">
    <location>
        <position position="451"/>
    </location>
    <ligand>
        <name>(S)-malate</name>
        <dbReference type="ChEBI" id="CHEBI:15589"/>
    </ligand>
</feature>